<dbReference type="InterPro" id="IPR018060">
    <property type="entry name" value="HTH_AraC"/>
</dbReference>
<dbReference type="PANTHER" id="PTHR43280">
    <property type="entry name" value="ARAC-FAMILY TRANSCRIPTIONAL REGULATOR"/>
    <property type="match status" value="1"/>
</dbReference>
<dbReference type="AlphaFoldDB" id="E6TZC4"/>
<dbReference type="STRING" id="649639.Bcell_0704"/>
<keyword evidence="6" id="KW-1185">Reference proteome</keyword>
<dbReference type="Proteomes" id="UP000001401">
    <property type="component" value="Chromosome"/>
</dbReference>
<evidence type="ECO:0000256" key="1">
    <source>
        <dbReference type="ARBA" id="ARBA00023015"/>
    </source>
</evidence>
<organism evidence="5 6">
    <name type="scientific">Evansella cellulosilytica (strain ATCC 21833 / DSM 2522 / FERM P-1141 / JCM 9156 / N-4)</name>
    <name type="common">Bacillus cellulosilyticus</name>
    <dbReference type="NCBI Taxonomy" id="649639"/>
    <lineage>
        <taxon>Bacteria</taxon>
        <taxon>Bacillati</taxon>
        <taxon>Bacillota</taxon>
        <taxon>Bacilli</taxon>
        <taxon>Bacillales</taxon>
        <taxon>Bacillaceae</taxon>
        <taxon>Evansella</taxon>
    </lineage>
</organism>
<evidence type="ECO:0000256" key="2">
    <source>
        <dbReference type="ARBA" id="ARBA00023125"/>
    </source>
</evidence>
<dbReference type="GO" id="GO:0043565">
    <property type="term" value="F:sequence-specific DNA binding"/>
    <property type="evidence" value="ECO:0007669"/>
    <property type="project" value="InterPro"/>
</dbReference>
<dbReference type="GO" id="GO:0003700">
    <property type="term" value="F:DNA-binding transcription factor activity"/>
    <property type="evidence" value="ECO:0007669"/>
    <property type="project" value="InterPro"/>
</dbReference>
<dbReference type="SMART" id="SM00342">
    <property type="entry name" value="HTH_ARAC"/>
    <property type="match status" value="1"/>
</dbReference>
<dbReference type="HOGENOM" id="CLU_036605_6_1_9"/>
<evidence type="ECO:0000313" key="5">
    <source>
        <dbReference type="EMBL" id="ADU28986.1"/>
    </source>
</evidence>
<accession>E6TZC4</accession>
<dbReference type="Pfam" id="PF12833">
    <property type="entry name" value="HTH_18"/>
    <property type="match status" value="1"/>
</dbReference>
<keyword evidence="1" id="KW-0805">Transcription regulation</keyword>
<keyword evidence="3" id="KW-0804">Transcription</keyword>
<evidence type="ECO:0000313" key="6">
    <source>
        <dbReference type="Proteomes" id="UP000001401"/>
    </source>
</evidence>
<evidence type="ECO:0000259" key="4">
    <source>
        <dbReference type="PROSITE" id="PS01124"/>
    </source>
</evidence>
<dbReference type="Gene3D" id="1.10.10.60">
    <property type="entry name" value="Homeodomain-like"/>
    <property type="match status" value="2"/>
</dbReference>
<dbReference type="InterPro" id="IPR009057">
    <property type="entry name" value="Homeodomain-like_sf"/>
</dbReference>
<dbReference type="PANTHER" id="PTHR43280:SF34">
    <property type="entry name" value="ARAC-FAMILY TRANSCRIPTIONAL REGULATOR"/>
    <property type="match status" value="1"/>
</dbReference>
<dbReference type="SUPFAM" id="SSF46689">
    <property type="entry name" value="Homeodomain-like"/>
    <property type="match status" value="2"/>
</dbReference>
<dbReference type="KEGG" id="bco:Bcell_0704"/>
<sequence length="406" mass="46974">MIALKAIKDIVDIMYETFELPILFVDQSGHITYEANENQEMSPFFHTIGELLQACGVRDETATIPIIKTTLFLENYIFLNLIESNKYLGKIVIGPSTFSKFSEVEIDGIISDQKVMINRGKIKNYYGKLPAVKQKKLYQICSVLYYFIYRKKLIVSNIRQEDNLSQAHTETSKVSMIKNRENMTFHHDPSLEKKFFNYIKNGQPEEIKKNLHILPDENFGVLSKSSYLRSQKNLAIAGVTLATRAAIEGRLYSELAYTLSDVFILKIEEVTDIIALRNLLSEAYYTFAVKVKEVNEQQYKKEITECIHYIHQYLYEDITLAHLAHEVNLNPSYLSVLFKKEVGISLSEYIQQTKIDEAKNLLLLSTYSISDIFTWLNFPDQSYFTKVFKKVTGTTPKRFRDRMGTV</sequence>
<reference evidence="5" key="1">
    <citation type="submission" date="2010-12" db="EMBL/GenBank/DDBJ databases">
        <title>Complete sequence of Bacillus cellulosilyticus DSM 2522.</title>
        <authorList>
            <consortium name="US DOE Joint Genome Institute"/>
            <person name="Lucas S."/>
            <person name="Copeland A."/>
            <person name="Lapidus A."/>
            <person name="Cheng J.-F."/>
            <person name="Bruce D."/>
            <person name="Goodwin L."/>
            <person name="Pitluck S."/>
            <person name="Chertkov O."/>
            <person name="Detter J.C."/>
            <person name="Han C."/>
            <person name="Tapia R."/>
            <person name="Land M."/>
            <person name="Hauser L."/>
            <person name="Jeffries C."/>
            <person name="Kyrpides N."/>
            <person name="Ivanova N."/>
            <person name="Mikhailova N."/>
            <person name="Brumm P."/>
            <person name="Mead D."/>
            <person name="Woyke T."/>
        </authorList>
    </citation>
    <scope>NUCLEOTIDE SEQUENCE [LARGE SCALE GENOMIC DNA]</scope>
    <source>
        <strain evidence="5">DSM 2522</strain>
    </source>
</reference>
<proteinExistence type="predicted"/>
<gene>
    <name evidence="5" type="ordered locus">Bcell_0704</name>
</gene>
<feature type="domain" description="HTH araC/xylS-type" evidence="4">
    <location>
        <begin position="304"/>
        <end position="402"/>
    </location>
</feature>
<dbReference type="eggNOG" id="COG2207">
    <property type="taxonomic scope" value="Bacteria"/>
</dbReference>
<dbReference type="RefSeq" id="WP_013487327.1">
    <property type="nucleotide sequence ID" value="NC_014829.1"/>
</dbReference>
<keyword evidence="2" id="KW-0238">DNA-binding</keyword>
<protein>
    <submittedName>
        <fullName evidence="5">Transcriptional regulator, AraC family</fullName>
    </submittedName>
</protein>
<dbReference type="EMBL" id="CP002394">
    <property type="protein sequence ID" value="ADU28986.1"/>
    <property type="molecule type" value="Genomic_DNA"/>
</dbReference>
<dbReference type="PROSITE" id="PS01124">
    <property type="entry name" value="HTH_ARAC_FAMILY_2"/>
    <property type="match status" value="1"/>
</dbReference>
<name>E6TZC4_EVAC2</name>
<evidence type="ECO:0000256" key="3">
    <source>
        <dbReference type="ARBA" id="ARBA00023163"/>
    </source>
</evidence>